<evidence type="ECO:0000256" key="1">
    <source>
        <dbReference type="ARBA" id="ARBA00006937"/>
    </source>
</evidence>
<feature type="compositionally biased region" description="Polar residues" evidence="2">
    <location>
        <begin position="443"/>
        <end position="471"/>
    </location>
</feature>
<feature type="compositionally biased region" description="Basic and acidic residues" evidence="2">
    <location>
        <begin position="390"/>
        <end position="405"/>
    </location>
</feature>
<evidence type="ECO:0000259" key="3">
    <source>
        <dbReference type="Pfam" id="PF07894"/>
    </source>
</evidence>
<dbReference type="Pfam" id="PF07894">
    <property type="entry name" value="SACK1"/>
    <property type="match status" value="1"/>
</dbReference>
<dbReference type="AlphaFoldDB" id="A0A7J6BDD7"/>
<gene>
    <name evidence="4" type="ORF">AMELA_G00022450</name>
</gene>
<dbReference type="PANTHER" id="PTHR16181:SF14">
    <property type="entry name" value="FAMILY WITH SEQUENCE SIMILARITY 83 MEMBER FA"/>
    <property type="match status" value="1"/>
</dbReference>
<comment type="caution">
    <text evidence="4">The sequence shown here is derived from an EMBL/GenBank/DDBJ whole genome shotgun (WGS) entry which is preliminary data.</text>
</comment>
<comment type="similarity">
    <text evidence="1">Belongs to the FAM83 family.</text>
</comment>
<name>A0A7J6BDD7_AMEME</name>
<protein>
    <recommendedName>
        <fullName evidence="3">Scaffolding anchor of CK1 domain-containing protein</fullName>
    </recommendedName>
</protein>
<dbReference type="Gene3D" id="3.30.870.10">
    <property type="entry name" value="Endonuclease Chain A"/>
    <property type="match status" value="1"/>
</dbReference>
<feature type="region of interest" description="Disordered" evidence="2">
    <location>
        <begin position="384"/>
        <end position="634"/>
    </location>
</feature>
<dbReference type="SUPFAM" id="SSF56024">
    <property type="entry name" value="Phospholipase D/nuclease"/>
    <property type="match status" value="1"/>
</dbReference>
<evidence type="ECO:0000313" key="5">
    <source>
        <dbReference type="Proteomes" id="UP000593565"/>
    </source>
</evidence>
<dbReference type="PANTHER" id="PTHR16181">
    <property type="entry name" value="PROTEIN FAM83A-RELATED"/>
    <property type="match status" value="1"/>
</dbReference>
<feature type="compositionally biased region" description="Polar residues" evidence="2">
    <location>
        <begin position="93"/>
        <end position="106"/>
    </location>
</feature>
<evidence type="ECO:0000256" key="2">
    <source>
        <dbReference type="SAM" id="MobiDB-lite"/>
    </source>
</evidence>
<feature type="compositionally biased region" description="Low complexity" evidence="2">
    <location>
        <begin position="601"/>
        <end position="610"/>
    </location>
</feature>
<sequence>MADSQLICMDEEHVNVKISESKPEFYYSEEQRAALEHLLRDGDGAFKMRLREDNIKDFLSAREVKWVRETFREYDDPDADDLCSEPHAPRSPRSPQGSDSGVHSTYWPTVSDTEAPALELGWPTGGFYRGVTRVSVYTHPPKENGPHIKEVVRRLIQEAHKTIAVVMDLLTDLLILQDLLDAASKRGVAVYLLLDDSGLPHFLDMCNRLQISAQHLRNMRVRMVKGCGLALSFGKLPGSMCSKYMLVDGEKVMFGSYSFTWTSSRMNRNTIVVMSGQVVDFFDNDFRELYAVSDKVDLYHEFHIPKPPRHAMPTLLQKAPPTATQPAILASTSRFQVSLGDSKQVNLKVPAHKYHNPKYALVVGNSLGLTGSLQDLTRLRECTGNSSESNMEKLLHTSRGTKDQSHIVSLEETSESKEDVNKSPLFGSKKQRSSFRLFLKGRSPNQSPDLKTGNHNNNTSDVKPANHSQAKPANHVKDSPKPANHVKDSPKPANHVKDSPKPDNHIKDSPKPASHVKDSPKPASHVKDTSKLTSHTKASPRMANHVKEVQPEISQIPNGKQAPPSPLQEKPESKIIDELDDSFVIIEKPNVMKFKSKKSSKPPQRSMSMQVISTGAEEGSKGQKRNQKKSCIQS</sequence>
<proteinExistence type="inferred from homology"/>
<accession>A0A7J6BDD7</accession>
<feature type="compositionally biased region" description="Basic and acidic residues" evidence="2">
    <location>
        <begin position="475"/>
        <end position="530"/>
    </location>
</feature>
<dbReference type="GO" id="GO:0019901">
    <property type="term" value="F:protein kinase binding"/>
    <property type="evidence" value="ECO:0007669"/>
    <property type="project" value="TreeGrafter"/>
</dbReference>
<dbReference type="EMBL" id="JAAGNN010000002">
    <property type="protein sequence ID" value="KAF4092567.1"/>
    <property type="molecule type" value="Genomic_DNA"/>
</dbReference>
<dbReference type="InterPro" id="IPR050944">
    <property type="entry name" value="FAM83"/>
</dbReference>
<organism evidence="4 5">
    <name type="scientific">Ameiurus melas</name>
    <name type="common">Black bullhead</name>
    <name type="synonym">Silurus melas</name>
    <dbReference type="NCBI Taxonomy" id="219545"/>
    <lineage>
        <taxon>Eukaryota</taxon>
        <taxon>Metazoa</taxon>
        <taxon>Chordata</taxon>
        <taxon>Craniata</taxon>
        <taxon>Vertebrata</taxon>
        <taxon>Euteleostomi</taxon>
        <taxon>Actinopterygii</taxon>
        <taxon>Neopterygii</taxon>
        <taxon>Teleostei</taxon>
        <taxon>Ostariophysi</taxon>
        <taxon>Siluriformes</taxon>
        <taxon>Ictaluridae</taxon>
        <taxon>Ameiurus</taxon>
    </lineage>
</organism>
<dbReference type="GO" id="GO:0007165">
    <property type="term" value="P:signal transduction"/>
    <property type="evidence" value="ECO:0007669"/>
    <property type="project" value="TreeGrafter"/>
</dbReference>
<reference evidence="4 5" key="1">
    <citation type="submission" date="2020-02" db="EMBL/GenBank/DDBJ databases">
        <title>A chromosome-scale genome assembly of the black bullhead catfish (Ameiurus melas).</title>
        <authorList>
            <person name="Wen M."/>
            <person name="Zham M."/>
            <person name="Cabau C."/>
            <person name="Klopp C."/>
            <person name="Donnadieu C."/>
            <person name="Roques C."/>
            <person name="Bouchez O."/>
            <person name="Lampietro C."/>
            <person name="Jouanno E."/>
            <person name="Herpin A."/>
            <person name="Louis A."/>
            <person name="Berthelot C."/>
            <person name="Parey E."/>
            <person name="Roest-Crollius H."/>
            <person name="Braasch I."/>
            <person name="Postlethwait J."/>
            <person name="Robinson-Rechavi M."/>
            <person name="Echchiki A."/>
            <person name="Begum T."/>
            <person name="Montfort J."/>
            <person name="Schartl M."/>
            <person name="Bobe J."/>
            <person name="Guiguen Y."/>
        </authorList>
    </citation>
    <scope>NUCLEOTIDE SEQUENCE [LARGE SCALE GENOMIC DNA]</scope>
    <source>
        <strain evidence="4">M_S1</strain>
        <tissue evidence="4">Blood</tissue>
    </source>
</reference>
<feature type="region of interest" description="Disordered" evidence="2">
    <location>
        <begin position="76"/>
        <end position="106"/>
    </location>
</feature>
<dbReference type="InterPro" id="IPR012461">
    <property type="entry name" value="SACK1"/>
</dbReference>
<keyword evidence="5" id="KW-1185">Reference proteome</keyword>
<feature type="domain" description="Scaffolding anchor of CK1" evidence="3">
    <location>
        <begin position="17"/>
        <end position="294"/>
    </location>
</feature>
<dbReference type="Proteomes" id="UP000593565">
    <property type="component" value="Unassembled WGS sequence"/>
</dbReference>
<evidence type="ECO:0000313" key="4">
    <source>
        <dbReference type="EMBL" id="KAF4092567.1"/>
    </source>
</evidence>